<dbReference type="SUPFAM" id="SSF48452">
    <property type="entry name" value="TPR-like"/>
    <property type="match status" value="1"/>
</dbReference>
<organism evidence="3 4">
    <name type="scientific">Dorea longicatena</name>
    <dbReference type="NCBI Taxonomy" id="88431"/>
    <lineage>
        <taxon>Bacteria</taxon>
        <taxon>Bacillati</taxon>
        <taxon>Bacillota</taxon>
        <taxon>Clostridia</taxon>
        <taxon>Lachnospirales</taxon>
        <taxon>Lachnospiraceae</taxon>
        <taxon>Dorea</taxon>
    </lineage>
</organism>
<evidence type="ECO:0000313" key="4">
    <source>
        <dbReference type="Proteomes" id="UP000095597"/>
    </source>
</evidence>
<evidence type="ECO:0000259" key="2">
    <source>
        <dbReference type="Pfam" id="PF00931"/>
    </source>
</evidence>
<evidence type="ECO:0000313" key="3">
    <source>
        <dbReference type="EMBL" id="CUN20382.1"/>
    </source>
</evidence>
<proteinExistence type="predicted"/>
<dbReference type="PANTHER" id="PTHR47691">
    <property type="entry name" value="REGULATOR-RELATED"/>
    <property type="match status" value="1"/>
</dbReference>
<name>A0A173UZ55_9FIRM</name>
<protein>
    <submittedName>
        <fullName evidence="3">Predicted ATPase</fullName>
    </submittedName>
</protein>
<dbReference type="AlphaFoldDB" id="A0A173UZ55"/>
<dbReference type="Gene3D" id="1.25.40.10">
    <property type="entry name" value="Tetratricopeptide repeat domain"/>
    <property type="match status" value="1"/>
</dbReference>
<dbReference type="Pfam" id="PF00931">
    <property type="entry name" value="NB-ARC"/>
    <property type="match status" value="1"/>
</dbReference>
<dbReference type="EMBL" id="CYXO01000017">
    <property type="protein sequence ID" value="CUN20382.1"/>
    <property type="molecule type" value="Genomic_DNA"/>
</dbReference>
<reference evidence="3 4" key="1">
    <citation type="submission" date="2015-09" db="EMBL/GenBank/DDBJ databases">
        <authorList>
            <consortium name="Pathogen Informatics"/>
        </authorList>
    </citation>
    <scope>NUCLEOTIDE SEQUENCE [LARGE SCALE GENOMIC DNA]</scope>
    <source>
        <strain evidence="3 4">2789STDY5834961</strain>
    </source>
</reference>
<feature type="domain" description="NB-ARC" evidence="2">
    <location>
        <begin position="189"/>
        <end position="308"/>
    </location>
</feature>
<dbReference type="SUPFAM" id="SSF52540">
    <property type="entry name" value="P-loop containing nucleoside triphosphate hydrolases"/>
    <property type="match status" value="1"/>
</dbReference>
<dbReference type="InterPro" id="IPR019734">
    <property type="entry name" value="TPR_rpt"/>
</dbReference>
<dbReference type="PANTHER" id="PTHR47691:SF3">
    <property type="entry name" value="HTH-TYPE TRANSCRIPTIONAL REGULATOR RV0890C-RELATED"/>
    <property type="match status" value="1"/>
</dbReference>
<feature type="repeat" description="TPR" evidence="1">
    <location>
        <begin position="701"/>
        <end position="734"/>
    </location>
</feature>
<dbReference type="InterPro" id="IPR011990">
    <property type="entry name" value="TPR-like_helical_dom_sf"/>
</dbReference>
<gene>
    <name evidence="3" type="ORF">ERS852573_02446</name>
</gene>
<dbReference type="InterPro" id="IPR027417">
    <property type="entry name" value="P-loop_NTPase"/>
</dbReference>
<sequence>MDRCDFSSISTYLKNHISESNQMSQPDFLYELFEDFMDDPANQDFSMDNGLVCRWLTGQAKISPKISAYYSKPSNQKKLAETIHQNLLPLMSDCNMAMQDIYTLFIQDDTISDAKKKNLASLYKPASSRLLFLAKLISFGMERQFIKRDTKNQKLIAGGALSPIVLDYIMDSEVPKPCRHFIGRDKELEELYTMLEENRHVFLCGIAGIGKSELAKAYAKHYKKHYTNILYVEYTGDLHQDITDMDFIDDPPEISEQERFQRHNRFLRSLKSDTLLIIDNFNVTATQDSFLSVVLKYRCQILFTTRSNLNEYCTFQLKEIKDINILFQLTSAFYSEADKYRSTVEKIIETVHYHTFAVELAAKLLENGISTPGQLLAKLQEERASLDNEDKIKIIKDGQSSKATYYSHIHTLFSLYALSRKQQDIMCNLCFLPYTGISARIFAKWLELPTLNEINDLIETGFVQTTTRHTISLHPMIKEIALSETKPSVSSCHILLDSLQKICLMHGIEVDYYKKLFQTAGNIIELIEKDDIPKYLLFLENVFPYMDNYNYQKGMKEIIQELKNFLKPKDIGTDSDRALLLDFQATLEIKPEKAIKLEKDALAQIENITADNARLVSNLHANLGGLYRMNGHPDLAREHMEKSISLLDQFNLLHINDSIPQIANYAMFLTEQQEPERGISELQKLSGIIKEYHSDDCLDYAKVQETLGTIYLMTANLPQAKTHFKRAFKIYEKIWADEPEMIEAKYQEIQELYPQIGFCIGKNLSGLLTK</sequence>
<evidence type="ECO:0000256" key="1">
    <source>
        <dbReference type="PROSITE-ProRule" id="PRU00339"/>
    </source>
</evidence>
<dbReference type="InterPro" id="IPR002182">
    <property type="entry name" value="NB-ARC"/>
</dbReference>
<keyword evidence="1" id="KW-0802">TPR repeat</keyword>
<accession>A0A173UZ55</accession>
<dbReference type="Pfam" id="PF13424">
    <property type="entry name" value="TPR_12"/>
    <property type="match status" value="1"/>
</dbReference>
<dbReference type="Gene3D" id="3.40.50.300">
    <property type="entry name" value="P-loop containing nucleotide triphosphate hydrolases"/>
    <property type="match status" value="1"/>
</dbReference>
<dbReference type="Proteomes" id="UP000095597">
    <property type="component" value="Unassembled WGS sequence"/>
</dbReference>
<dbReference type="PROSITE" id="PS50005">
    <property type="entry name" value="TPR"/>
    <property type="match status" value="1"/>
</dbReference>
<dbReference type="SMART" id="SM00028">
    <property type="entry name" value="TPR"/>
    <property type="match status" value="2"/>
</dbReference>